<dbReference type="Gene3D" id="1.20.120.870">
    <property type="entry name" value="pT26-6p, five-helical bundle domain"/>
    <property type="match status" value="1"/>
</dbReference>
<name>A0A832T771_PYRHR</name>
<organism evidence="5 6">
    <name type="scientific">Pyrococcus horikoshii</name>
    <dbReference type="NCBI Taxonomy" id="53953"/>
    <lineage>
        <taxon>Archaea</taxon>
        <taxon>Methanobacteriati</taxon>
        <taxon>Methanobacteriota</taxon>
        <taxon>Thermococci</taxon>
        <taxon>Thermococcales</taxon>
        <taxon>Thermococcaceae</taxon>
        <taxon>Pyrococcus</taxon>
    </lineage>
</organism>
<evidence type="ECO:0000259" key="2">
    <source>
        <dbReference type="Pfam" id="PF20984"/>
    </source>
</evidence>
<dbReference type="EMBL" id="DUJN01000002">
    <property type="protein sequence ID" value="HII60209.1"/>
    <property type="molecule type" value="Genomic_DNA"/>
</dbReference>
<dbReference type="InterPro" id="IPR054315">
    <property type="entry name" value="T26-6p_Ig-like_dom_1"/>
</dbReference>
<accession>A0A832T771</accession>
<dbReference type="Pfam" id="PF22265">
    <property type="entry name" value="T26-6p_Ig-like_dom_2"/>
    <property type="match status" value="1"/>
</dbReference>
<dbReference type="Pfam" id="PF22092">
    <property type="entry name" value="T26-6p_Ig-like_dom"/>
    <property type="match status" value="1"/>
</dbReference>
<dbReference type="OMA" id="STISEWW"/>
<evidence type="ECO:0008006" key="7">
    <source>
        <dbReference type="Google" id="ProtNLM"/>
    </source>
</evidence>
<keyword evidence="1" id="KW-0812">Transmembrane</keyword>
<keyword evidence="1" id="KW-1133">Transmembrane helix</keyword>
<evidence type="ECO:0000313" key="6">
    <source>
        <dbReference type="Proteomes" id="UP000617544"/>
    </source>
</evidence>
<dbReference type="Gene3D" id="2.60.40.2050">
    <property type="match status" value="1"/>
</dbReference>
<dbReference type="AlphaFoldDB" id="A0A832T771"/>
<evidence type="ECO:0000259" key="4">
    <source>
        <dbReference type="Pfam" id="PF22265"/>
    </source>
</evidence>
<feature type="domain" description="T26-6p second immunoglobulin-like" evidence="4">
    <location>
        <begin position="397"/>
        <end position="528"/>
    </location>
</feature>
<feature type="domain" description="T26-6p immunoglobulin-like" evidence="3">
    <location>
        <begin position="218"/>
        <end position="341"/>
    </location>
</feature>
<protein>
    <recommendedName>
        <fullName evidence="7">Glycine zipper domain-containing protein</fullName>
    </recommendedName>
</protein>
<evidence type="ECO:0000313" key="5">
    <source>
        <dbReference type="EMBL" id="HII60209.1"/>
    </source>
</evidence>
<dbReference type="Proteomes" id="UP000617544">
    <property type="component" value="Unassembled WGS sequence"/>
</dbReference>
<keyword evidence="1" id="KW-0472">Membrane</keyword>
<feature type="transmembrane region" description="Helical" evidence="1">
    <location>
        <begin position="697"/>
        <end position="714"/>
    </location>
</feature>
<comment type="caution">
    <text evidence="5">The sequence shown here is derived from an EMBL/GenBank/DDBJ whole genome shotgun (WGS) entry which is preliminary data.</text>
</comment>
<feature type="transmembrane region" description="Helical" evidence="1">
    <location>
        <begin position="721"/>
        <end position="741"/>
    </location>
</feature>
<dbReference type="Pfam" id="PF20984">
    <property type="entry name" value="PT26-6P_helical"/>
    <property type="match status" value="1"/>
</dbReference>
<gene>
    <name evidence="5" type="ORF">HA331_00270</name>
</gene>
<dbReference type="InterPro" id="IPR048730">
    <property type="entry name" value="T26-6p_C"/>
</dbReference>
<feature type="domain" description="T26-6p C-terminal" evidence="2">
    <location>
        <begin position="539"/>
        <end position="675"/>
    </location>
</feature>
<dbReference type="RefSeq" id="WP_010885282.1">
    <property type="nucleotide sequence ID" value="NZ_DUJN01000002.1"/>
</dbReference>
<dbReference type="InterPro" id="IPR043114">
    <property type="entry name" value="T26-6p_C_sf"/>
</dbReference>
<evidence type="ECO:0000259" key="3">
    <source>
        <dbReference type="Pfam" id="PF22092"/>
    </source>
</evidence>
<dbReference type="InterPro" id="IPR054316">
    <property type="entry name" value="T26-6p_Ig-like_dom_2"/>
</dbReference>
<dbReference type="GeneID" id="1443517"/>
<evidence type="ECO:0000256" key="1">
    <source>
        <dbReference type="SAM" id="Phobius"/>
    </source>
</evidence>
<reference evidence="5" key="1">
    <citation type="journal article" date="2020" name="bioRxiv">
        <title>A rank-normalized archaeal taxonomy based on genome phylogeny resolves widespread incomplete and uneven classifications.</title>
        <authorList>
            <person name="Rinke C."/>
            <person name="Chuvochina M."/>
            <person name="Mussig A.J."/>
            <person name="Chaumeil P.-A."/>
            <person name="Waite D.W."/>
            <person name="Whitman W.B."/>
            <person name="Parks D.H."/>
            <person name="Hugenholtz P."/>
        </authorList>
    </citation>
    <scope>NUCLEOTIDE SEQUENCE</scope>
    <source>
        <strain evidence="5">UBA8834</strain>
    </source>
</reference>
<proteinExistence type="predicted"/>
<sequence>MWLFSIFKKKQDSKGIKEKEQKRLDNKKKALASSVIMLMLLVSIYAEPAAAFSFSSITDSVKGFFSTLKNNVLGGSAGALAGIWAASKAGAAIGSVFGPVGTLVGFVGGAVIGYIIGAHIEQKLKDKVCNSKLGKLLCSTSNKEDNKKTISFQEIKNVSLQEFIDDTPIKNSLVKNITDETDQAAYQDLQILLSKLKSTLIPYDLQPSGDSGQLVNETLKGPSSIYGFSAFPVVFEFSPFGNDEVKDPICLTNVKIYVKDTNGNLYWTRTWSFEEGEKCGEEGTKWSFETILKGPDPYVNYIDRVLSGQANQTIIEELFNAVPKQFEIVAEVSGYREIYYYNNGQWIFDHKEPFSAKYTTLSGYRHIGGGVYVIGGFAGSLPADYKDAPEAAKFTAFQTKVSGASSNLIARLWSAPLHMLNATVAYRFYVQANPGYFDPFSPSIIDEARIVVYRITDKGTWELAYAIPLSGVTNLGDLTTGKRLDASVNYNAAPGTVSYRAFVAVKAHLTRDDGQQIPLWILAEPAIAPVDPTITRTIDPYITQIGDLTSDNVIDEADANVLKSIADSLISSLNNKIESANYWIKKGNEVGKELVAKYASEAINHYQEAIKYAEKLKVADDSNDVLRFAEIVKEEETIGDYYLRAAQLEYYGQNDQAQRLVSNAGAIEQNVAQYKGGLSSLLAGLNLPSDWSDLSQLLPFLTKIAISLVVIWISRQLLGGMGALIVAILVGIWWFGPMIGISL</sequence>